<name>A0A6G1K758_9PLEO</name>
<dbReference type="GO" id="GO:0055085">
    <property type="term" value="P:transmembrane transport"/>
    <property type="evidence" value="ECO:0007669"/>
    <property type="project" value="InterPro"/>
</dbReference>
<feature type="transmembrane region" description="Helical" evidence="8">
    <location>
        <begin position="645"/>
        <end position="667"/>
    </location>
</feature>
<feature type="transmembrane region" description="Helical" evidence="8">
    <location>
        <begin position="595"/>
        <end position="625"/>
    </location>
</feature>
<feature type="transmembrane region" description="Helical" evidence="8">
    <location>
        <begin position="544"/>
        <end position="574"/>
    </location>
</feature>
<keyword evidence="3" id="KW-1003">Cell membrane</keyword>
<evidence type="ECO:0000256" key="4">
    <source>
        <dbReference type="ARBA" id="ARBA00022692"/>
    </source>
</evidence>
<keyword evidence="6 8" id="KW-0472">Membrane</keyword>
<feature type="transmembrane region" description="Helical" evidence="8">
    <location>
        <begin position="255"/>
        <end position="279"/>
    </location>
</feature>
<evidence type="ECO:0000259" key="9">
    <source>
        <dbReference type="Pfam" id="PF03600"/>
    </source>
</evidence>
<evidence type="ECO:0000256" key="3">
    <source>
        <dbReference type="ARBA" id="ARBA00022475"/>
    </source>
</evidence>
<keyword evidence="11" id="KW-1185">Reference proteome</keyword>
<feature type="region of interest" description="Disordered" evidence="7">
    <location>
        <begin position="437"/>
        <end position="457"/>
    </location>
</feature>
<organism evidence="10 11">
    <name type="scientific">Pleomassaria siparia CBS 279.74</name>
    <dbReference type="NCBI Taxonomy" id="1314801"/>
    <lineage>
        <taxon>Eukaryota</taxon>
        <taxon>Fungi</taxon>
        <taxon>Dikarya</taxon>
        <taxon>Ascomycota</taxon>
        <taxon>Pezizomycotina</taxon>
        <taxon>Dothideomycetes</taxon>
        <taxon>Pleosporomycetidae</taxon>
        <taxon>Pleosporales</taxon>
        <taxon>Pleomassariaceae</taxon>
        <taxon>Pleomassaria</taxon>
    </lineage>
</organism>
<proteinExistence type="predicted"/>
<feature type="transmembrane region" description="Helical" evidence="8">
    <location>
        <begin position="96"/>
        <end position="117"/>
    </location>
</feature>
<feature type="domain" description="Citrate transporter-like" evidence="9">
    <location>
        <begin position="104"/>
        <end position="585"/>
    </location>
</feature>
<dbReference type="GO" id="GO:0005886">
    <property type="term" value="C:plasma membrane"/>
    <property type="evidence" value="ECO:0007669"/>
    <property type="project" value="UniProtKB-SubCell"/>
</dbReference>
<comment type="subcellular location">
    <subcellularLocation>
        <location evidence="1">Cell membrane</location>
        <topology evidence="1">Multi-pass membrane protein</topology>
    </subcellularLocation>
</comment>
<evidence type="ECO:0000256" key="6">
    <source>
        <dbReference type="ARBA" id="ARBA00023136"/>
    </source>
</evidence>
<dbReference type="InterPro" id="IPR004680">
    <property type="entry name" value="Cit_transptr-like_dom"/>
</dbReference>
<feature type="transmembrane region" description="Helical" evidence="8">
    <location>
        <begin position="177"/>
        <end position="206"/>
    </location>
</feature>
<reference evidence="10" key="1">
    <citation type="journal article" date="2020" name="Stud. Mycol.">
        <title>101 Dothideomycetes genomes: a test case for predicting lifestyles and emergence of pathogens.</title>
        <authorList>
            <person name="Haridas S."/>
            <person name="Albert R."/>
            <person name="Binder M."/>
            <person name="Bloem J."/>
            <person name="Labutti K."/>
            <person name="Salamov A."/>
            <person name="Andreopoulos B."/>
            <person name="Baker S."/>
            <person name="Barry K."/>
            <person name="Bills G."/>
            <person name="Bluhm B."/>
            <person name="Cannon C."/>
            <person name="Castanera R."/>
            <person name="Culley D."/>
            <person name="Daum C."/>
            <person name="Ezra D."/>
            <person name="Gonzalez J."/>
            <person name="Henrissat B."/>
            <person name="Kuo A."/>
            <person name="Liang C."/>
            <person name="Lipzen A."/>
            <person name="Lutzoni F."/>
            <person name="Magnuson J."/>
            <person name="Mondo S."/>
            <person name="Nolan M."/>
            <person name="Ohm R."/>
            <person name="Pangilinan J."/>
            <person name="Park H.-J."/>
            <person name="Ramirez L."/>
            <person name="Alfaro M."/>
            <person name="Sun H."/>
            <person name="Tritt A."/>
            <person name="Yoshinaga Y."/>
            <person name="Zwiers L.-H."/>
            <person name="Turgeon B."/>
            <person name="Goodwin S."/>
            <person name="Spatafora J."/>
            <person name="Crous P."/>
            <person name="Grigoriev I."/>
        </authorList>
    </citation>
    <scope>NUCLEOTIDE SEQUENCE</scope>
    <source>
        <strain evidence="10">CBS 279.74</strain>
    </source>
</reference>
<evidence type="ECO:0000313" key="11">
    <source>
        <dbReference type="Proteomes" id="UP000799428"/>
    </source>
</evidence>
<evidence type="ECO:0000256" key="1">
    <source>
        <dbReference type="ARBA" id="ARBA00004651"/>
    </source>
</evidence>
<dbReference type="AlphaFoldDB" id="A0A6G1K758"/>
<feature type="transmembrane region" description="Helical" evidence="8">
    <location>
        <begin position="137"/>
        <end position="157"/>
    </location>
</feature>
<keyword evidence="4 8" id="KW-0812">Transmembrane</keyword>
<sequence>MPEGATSADLERIQVNLDTEKIRSWHSIVTLIVFVLTNLVVLCPFHIPVYLPRLLVDSFLRSLSALRIIAPRPNRTQDASKSERRTKDTSLVRFNFPLNFITAPLIAVLFLLVILAIGREEVHDGTVGVNHISPLDIMAFFLSLAYIALSIDASGLIRFLAFKVLQKGGSVGRRLYLYLYLFFFGLTAFIGNDPIILSGTPFLAYMTRMSSNITHPRAWIFTQFAVANIASAILVSSNPTNLVLAGAFSIKFIDYTANIIIPVIATVIILFPFLLYFIFADKELIPLSIKMHELPEEARGTEPINPNIPYARGREVGVDQENPYGESTNISSLEEVMNPFIDKFSAVFGTVVMSATLITLLALNAAGGGGKHPVFWITLPAAFIMFCWDIGVGWYNRKHTRGIARKGREDLERARAEQRAVCEEGLAAHVTEKPYISDSSVTSPHLTAPHGDIDSSEDRNLQDRIARQISLQDDRGPATLESTSSDAYEWTRETFPTATIVIAHLPFTLVPFAFCMFVLVQALVTKGWVPVFAHGWDHWVDRTGTVGAIGGMGFLSVVLSNFAGTNIGTAILLSRVIQAWQDIHMLNSVPISARTFWATVYSAALGLNYGAFSASFSASLAGLLWRDILARKNIHVGSLEFARVNVSIISISMVVGCVVLVGQVYVIRGKEAYDA</sequence>
<evidence type="ECO:0000313" key="10">
    <source>
        <dbReference type="EMBL" id="KAF2708207.1"/>
    </source>
</evidence>
<dbReference type="PANTHER" id="PTHR43302">
    <property type="entry name" value="TRANSPORTER ARSB-RELATED"/>
    <property type="match status" value="1"/>
</dbReference>
<dbReference type="Proteomes" id="UP000799428">
    <property type="component" value="Unassembled WGS sequence"/>
</dbReference>
<dbReference type="PANTHER" id="PTHR43302:SF5">
    <property type="entry name" value="TRANSPORTER ARSB-RELATED"/>
    <property type="match status" value="1"/>
</dbReference>
<keyword evidence="5 8" id="KW-1133">Transmembrane helix</keyword>
<evidence type="ECO:0000256" key="8">
    <source>
        <dbReference type="SAM" id="Phobius"/>
    </source>
</evidence>
<accession>A0A6G1K758</accession>
<evidence type="ECO:0000256" key="5">
    <source>
        <dbReference type="ARBA" id="ARBA00022989"/>
    </source>
</evidence>
<dbReference type="OrthoDB" id="442352at2759"/>
<dbReference type="Pfam" id="PF03600">
    <property type="entry name" value="CitMHS"/>
    <property type="match status" value="1"/>
</dbReference>
<feature type="transmembrane region" description="Helical" evidence="8">
    <location>
        <begin position="375"/>
        <end position="396"/>
    </location>
</feature>
<gene>
    <name evidence="10" type="ORF">K504DRAFT_434450</name>
</gene>
<evidence type="ECO:0000256" key="7">
    <source>
        <dbReference type="SAM" id="MobiDB-lite"/>
    </source>
</evidence>
<feature type="transmembrane region" description="Helical" evidence="8">
    <location>
        <begin position="500"/>
        <end position="524"/>
    </location>
</feature>
<feature type="transmembrane region" description="Helical" evidence="8">
    <location>
        <begin position="28"/>
        <end position="51"/>
    </location>
</feature>
<protein>
    <recommendedName>
        <fullName evidence="9">Citrate transporter-like domain-containing protein</fullName>
    </recommendedName>
</protein>
<keyword evidence="2" id="KW-0813">Transport</keyword>
<dbReference type="EMBL" id="MU005772">
    <property type="protein sequence ID" value="KAF2708207.1"/>
    <property type="molecule type" value="Genomic_DNA"/>
</dbReference>
<evidence type="ECO:0000256" key="2">
    <source>
        <dbReference type="ARBA" id="ARBA00022448"/>
    </source>
</evidence>
<feature type="transmembrane region" description="Helical" evidence="8">
    <location>
        <begin position="344"/>
        <end position="363"/>
    </location>
</feature>